<sequence length="175" mass="19613">MILKGTGNTVKLAHLPPESSIASTFKDADLVDSFSLIPHNDVPYDIDLIAHIIFDRPAWWVRGLLAIRDNIVALFGLKTTDELRCKARATGNKSIDFFPVLARNSSELVLGENDRHLDFKISILLRMPVNGSDFEVIVTTVVHCHNNLGRLYLALIKPFHFLVVRSSLKRVGRKA</sequence>
<accession>A0A252EMQ3</accession>
<gene>
    <name evidence="1" type="ORF">HK16_00035</name>
</gene>
<evidence type="ECO:0008006" key="3">
    <source>
        <dbReference type="Google" id="ProtNLM"/>
    </source>
</evidence>
<organism evidence="1 2">
    <name type="scientific">Acetobacter senegalensis</name>
    <dbReference type="NCBI Taxonomy" id="446692"/>
    <lineage>
        <taxon>Bacteria</taxon>
        <taxon>Pseudomonadati</taxon>
        <taxon>Pseudomonadota</taxon>
        <taxon>Alphaproteobacteria</taxon>
        <taxon>Acetobacterales</taxon>
        <taxon>Acetobacteraceae</taxon>
        <taxon>Acetobacter</taxon>
    </lineage>
</organism>
<dbReference type="InterPro" id="IPR021295">
    <property type="entry name" value="DUF2867"/>
</dbReference>
<reference evidence="1 2" key="1">
    <citation type="submission" date="2014-06" db="EMBL/GenBank/DDBJ databases">
        <authorList>
            <person name="Ju J."/>
            <person name="Zhang J."/>
        </authorList>
    </citation>
    <scope>NUCLEOTIDE SEQUENCE [LARGE SCALE GENOMIC DNA]</scope>
    <source>
        <strain evidence="1">DmL_050</strain>
    </source>
</reference>
<dbReference type="AlphaFoldDB" id="A0A252EMQ3"/>
<evidence type="ECO:0000313" key="2">
    <source>
        <dbReference type="Proteomes" id="UP000195072"/>
    </source>
</evidence>
<dbReference type="Proteomes" id="UP000195072">
    <property type="component" value="Unassembled WGS sequence"/>
</dbReference>
<comment type="caution">
    <text evidence="1">The sequence shown here is derived from an EMBL/GenBank/DDBJ whole genome shotgun (WGS) entry which is preliminary data.</text>
</comment>
<protein>
    <recommendedName>
        <fullName evidence="3">DUF2867 domain-containing protein</fullName>
    </recommendedName>
</protein>
<proteinExistence type="predicted"/>
<name>A0A252EMQ3_9PROT</name>
<dbReference type="Pfam" id="PF11066">
    <property type="entry name" value="DUF2867"/>
    <property type="match status" value="1"/>
</dbReference>
<evidence type="ECO:0000313" key="1">
    <source>
        <dbReference type="EMBL" id="OUL67688.1"/>
    </source>
</evidence>
<dbReference type="EMBL" id="JOOZ01000001">
    <property type="protein sequence ID" value="OUL67688.1"/>
    <property type="molecule type" value="Genomic_DNA"/>
</dbReference>